<accession>A0A835RGG5</accession>
<evidence type="ECO:0000313" key="1">
    <source>
        <dbReference type="EMBL" id="KAG0489052.1"/>
    </source>
</evidence>
<dbReference type="EMBL" id="JADCNL010000003">
    <property type="protein sequence ID" value="KAG0489052.1"/>
    <property type="molecule type" value="Genomic_DNA"/>
</dbReference>
<proteinExistence type="predicted"/>
<evidence type="ECO:0000313" key="2">
    <source>
        <dbReference type="EMBL" id="KAG0490789.1"/>
    </source>
</evidence>
<organism evidence="2 4">
    <name type="scientific">Vanilla planifolia</name>
    <name type="common">Vanilla</name>
    <dbReference type="NCBI Taxonomy" id="51239"/>
    <lineage>
        <taxon>Eukaryota</taxon>
        <taxon>Viridiplantae</taxon>
        <taxon>Streptophyta</taxon>
        <taxon>Embryophyta</taxon>
        <taxon>Tracheophyta</taxon>
        <taxon>Spermatophyta</taxon>
        <taxon>Magnoliopsida</taxon>
        <taxon>Liliopsida</taxon>
        <taxon>Asparagales</taxon>
        <taxon>Orchidaceae</taxon>
        <taxon>Vanilloideae</taxon>
        <taxon>Vanilleae</taxon>
        <taxon>Vanilla</taxon>
    </lineage>
</organism>
<reference evidence="3 4" key="1">
    <citation type="journal article" date="2020" name="Nat. Food">
        <title>A phased Vanilla planifolia genome enables genetic improvement of flavour and production.</title>
        <authorList>
            <person name="Hasing T."/>
            <person name="Tang H."/>
            <person name="Brym M."/>
            <person name="Khazi F."/>
            <person name="Huang T."/>
            <person name="Chambers A.H."/>
        </authorList>
    </citation>
    <scope>NUCLEOTIDE SEQUENCE [LARGE SCALE GENOMIC DNA]</scope>
    <source>
        <tissue evidence="2">Leaf</tissue>
    </source>
</reference>
<gene>
    <name evidence="2" type="ORF">HPP92_007652</name>
    <name evidence="1" type="ORF">HPP92_007863</name>
</gene>
<dbReference type="Proteomes" id="UP000636800">
    <property type="component" value="Chromosome 3"/>
</dbReference>
<sequence length="62" mass="6723">MIEGAFRSKPEGEELANVLQTLGREGLEIPLADWKASQVPKWGRSGGGCKVCQSMTFSQKLA</sequence>
<dbReference type="EMBL" id="JADCNM010000003">
    <property type="protein sequence ID" value="KAG0490789.1"/>
    <property type="molecule type" value="Genomic_DNA"/>
</dbReference>
<name>A0A835RGG5_VANPL</name>
<dbReference type="AlphaFoldDB" id="A0A835RGG5"/>
<comment type="caution">
    <text evidence="2">The sequence shown here is derived from an EMBL/GenBank/DDBJ whole genome shotgun (WGS) entry which is preliminary data.</text>
</comment>
<keyword evidence="3" id="KW-1185">Reference proteome</keyword>
<evidence type="ECO:0000313" key="3">
    <source>
        <dbReference type="Proteomes" id="UP000636800"/>
    </source>
</evidence>
<protein>
    <submittedName>
        <fullName evidence="2">Uncharacterized protein</fullName>
    </submittedName>
</protein>
<dbReference type="Proteomes" id="UP000639772">
    <property type="component" value="Chromosome 3"/>
</dbReference>
<evidence type="ECO:0000313" key="4">
    <source>
        <dbReference type="Proteomes" id="UP000639772"/>
    </source>
</evidence>